<sequence length="349" mass="40273">MHNFKRIMRAAAFIIVVIVLMNACNFIFAQSGYTRYIIHQVDNPGTKDGYDTVIIGASHGRAGVDPAVLDEYGASDNTVNLCIPGAFIRDNYYLLREAAAHNKIKKVILEMDYQYWCNYKGGEFIETAVYSHLPLSTRKIDFIWNNLLDKDFRTTFVNKNSWVSDFSGIKSNIKLKMSKAYRDYDISAVIDKDAYGEYKGKGFYYRTQRADDKGQFEPFAWDENDVGKTPLKYFQKIVGFCKKNNIELTCVTTTITPKAALDGVSEETGRWFANLCSQNGVRYIDFNLVSLDELERTDDDFADWEGHMMGWMAEKYSEVLAKVIRGDNIRFYKDYQEYRMAYESRKGIK</sequence>
<name>A0ABV1GNL9_9FIRM</name>
<keyword evidence="2" id="KW-1185">Reference proteome</keyword>
<evidence type="ECO:0000313" key="2">
    <source>
        <dbReference type="Proteomes" id="UP001480973"/>
    </source>
</evidence>
<proteinExistence type="predicted"/>
<protein>
    <recommendedName>
        <fullName evidence="3">SGNH/GDSL hydrolase family protein</fullName>
    </recommendedName>
</protein>
<accession>A0ABV1GNL9</accession>
<gene>
    <name evidence="1" type="ORF">WMO38_08205</name>
</gene>
<dbReference type="EMBL" id="JBBMES010000007">
    <property type="protein sequence ID" value="MEQ2535097.1"/>
    <property type="molecule type" value="Genomic_DNA"/>
</dbReference>
<dbReference type="Proteomes" id="UP001480973">
    <property type="component" value="Unassembled WGS sequence"/>
</dbReference>
<organism evidence="1 2">
    <name type="scientific">Lachnospira intestinalis</name>
    <dbReference type="NCBI Taxonomy" id="3133158"/>
    <lineage>
        <taxon>Bacteria</taxon>
        <taxon>Bacillati</taxon>
        <taxon>Bacillota</taxon>
        <taxon>Clostridia</taxon>
        <taxon>Lachnospirales</taxon>
        <taxon>Lachnospiraceae</taxon>
        <taxon>Lachnospira</taxon>
    </lineage>
</organism>
<comment type="caution">
    <text evidence="1">The sequence shown here is derived from an EMBL/GenBank/DDBJ whole genome shotgun (WGS) entry which is preliminary data.</text>
</comment>
<dbReference type="SUPFAM" id="SSF52266">
    <property type="entry name" value="SGNH hydrolase"/>
    <property type="match status" value="1"/>
</dbReference>
<reference evidence="1 2" key="1">
    <citation type="submission" date="2024-03" db="EMBL/GenBank/DDBJ databases">
        <title>Human intestinal bacterial collection.</title>
        <authorList>
            <person name="Pauvert C."/>
            <person name="Hitch T.C.A."/>
            <person name="Clavel T."/>
        </authorList>
    </citation>
    <scope>NUCLEOTIDE SEQUENCE [LARGE SCALE GENOMIC DNA]</scope>
    <source>
        <strain evidence="1 2">CLA-JM-H10</strain>
    </source>
</reference>
<evidence type="ECO:0008006" key="3">
    <source>
        <dbReference type="Google" id="ProtNLM"/>
    </source>
</evidence>
<evidence type="ECO:0000313" key="1">
    <source>
        <dbReference type="EMBL" id="MEQ2535097.1"/>
    </source>
</evidence>